<comment type="caution">
    <text evidence="1">The sequence shown here is derived from an EMBL/GenBank/DDBJ whole genome shotgun (WGS) entry which is preliminary data.</text>
</comment>
<organism evidence="1 2">
    <name type="scientific">Jiella pacifica</name>
    <dbReference type="NCBI Taxonomy" id="2696469"/>
    <lineage>
        <taxon>Bacteria</taxon>
        <taxon>Pseudomonadati</taxon>
        <taxon>Pseudomonadota</taxon>
        <taxon>Alphaproteobacteria</taxon>
        <taxon>Hyphomicrobiales</taxon>
        <taxon>Aurantimonadaceae</taxon>
        <taxon>Jiella</taxon>
    </lineage>
</organism>
<reference evidence="1 2" key="1">
    <citation type="submission" date="2020-01" db="EMBL/GenBank/DDBJ databases">
        <title>Jiella pacifica sp. nov.</title>
        <authorList>
            <person name="Xue Z."/>
            <person name="Zhu S."/>
            <person name="Chen J."/>
            <person name="Yang J."/>
        </authorList>
    </citation>
    <scope>NUCLEOTIDE SEQUENCE [LARGE SCALE GENOMIC DNA]</scope>
    <source>
        <strain evidence="1 2">40Bstr34</strain>
    </source>
</reference>
<dbReference type="RefSeq" id="WP_163465943.1">
    <property type="nucleotide sequence ID" value="NZ_JAAAMG010000030.1"/>
</dbReference>
<accession>A0A6N9TF47</accession>
<keyword evidence="2" id="KW-1185">Reference proteome</keyword>
<evidence type="ECO:0008006" key="3">
    <source>
        <dbReference type="Google" id="ProtNLM"/>
    </source>
</evidence>
<dbReference type="Proteomes" id="UP000469011">
    <property type="component" value="Unassembled WGS sequence"/>
</dbReference>
<proteinExistence type="predicted"/>
<dbReference type="EMBL" id="JAAAMG010000030">
    <property type="protein sequence ID" value="NDW07488.1"/>
    <property type="molecule type" value="Genomic_DNA"/>
</dbReference>
<sequence>MGRGLDSFDRFDWPSLLAGRDILLCAARHAEALKIADGLEAAGARVTIVEDQTMVPDRLARGRFSSVIVALDGDAGPSMQLCAAVRGVSARLVLLAPVGRHAALRTACAEVELAERTISERALVLFLVGTPDE</sequence>
<protein>
    <recommendedName>
        <fullName evidence="3">RCK N-terminal domain-containing protein</fullName>
    </recommendedName>
</protein>
<gene>
    <name evidence="1" type="ORF">GTK09_24025</name>
</gene>
<evidence type="ECO:0000313" key="1">
    <source>
        <dbReference type="EMBL" id="NDW07488.1"/>
    </source>
</evidence>
<name>A0A6N9TF47_9HYPH</name>
<evidence type="ECO:0000313" key="2">
    <source>
        <dbReference type="Proteomes" id="UP000469011"/>
    </source>
</evidence>
<dbReference type="AlphaFoldDB" id="A0A6N9TF47"/>